<sequence>MGVIDHQASEKAALILLSDDDASVRRSLHLLLRSRGFGVLAYASGTALLLDPQMQSGDCLVVDYLMPDIDGISILRQLRSAGWCGPAILITAHYADTLAESAREAGFAAVLEKPLRDGVLVQTIGEVISAGRRAGSDHC</sequence>
<dbReference type="PANTHER" id="PTHR44591:SF25">
    <property type="entry name" value="CHEMOTAXIS TWO-COMPONENT RESPONSE REGULATOR"/>
    <property type="match status" value="1"/>
</dbReference>
<keyword evidence="5" id="KW-1185">Reference proteome</keyword>
<keyword evidence="1 2" id="KW-0597">Phosphoprotein</keyword>
<protein>
    <submittedName>
        <fullName evidence="4">Response regulator</fullName>
    </submittedName>
</protein>
<name>A0ABU4PJ23_9SPHN</name>
<feature type="domain" description="Response regulatory" evidence="3">
    <location>
        <begin position="14"/>
        <end position="128"/>
    </location>
</feature>
<dbReference type="SMART" id="SM00448">
    <property type="entry name" value="REC"/>
    <property type="match status" value="1"/>
</dbReference>
<evidence type="ECO:0000259" key="3">
    <source>
        <dbReference type="PROSITE" id="PS50110"/>
    </source>
</evidence>
<dbReference type="InterPro" id="IPR050595">
    <property type="entry name" value="Bact_response_regulator"/>
</dbReference>
<dbReference type="Gene3D" id="3.40.50.2300">
    <property type="match status" value="1"/>
</dbReference>
<dbReference type="PANTHER" id="PTHR44591">
    <property type="entry name" value="STRESS RESPONSE REGULATOR PROTEIN 1"/>
    <property type="match status" value="1"/>
</dbReference>
<proteinExistence type="predicted"/>
<feature type="modified residue" description="4-aspartylphosphate" evidence="2">
    <location>
        <position position="63"/>
    </location>
</feature>
<dbReference type="Proteomes" id="UP001279660">
    <property type="component" value="Unassembled WGS sequence"/>
</dbReference>
<evidence type="ECO:0000313" key="4">
    <source>
        <dbReference type="EMBL" id="MDX5983152.1"/>
    </source>
</evidence>
<accession>A0ABU4PJ23</accession>
<evidence type="ECO:0000313" key="5">
    <source>
        <dbReference type="Proteomes" id="UP001279660"/>
    </source>
</evidence>
<dbReference type="InterPro" id="IPR011006">
    <property type="entry name" value="CheY-like_superfamily"/>
</dbReference>
<dbReference type="EMBL" id="JAWXXV010000001">
    <property type="protein sequence ID" value="MDX5983152.1"/>
    <property type="molecule type" value="Genomic_DNA"/>
</dbReference>
<dbReference type="SUPFAM" id="SSF52172">
    <property type="entry name" value="CheY-like"/>
    <property type="match status" value="1"/>
</dbReference>
<comment type="caution">
    <text evidence="4">The sequence shown here is derived from an EMBL/GenBank/DDBJ whole genome shotgun (WGS) entry which is preliminary data.</text>
</comment>
<evidence type="ECO:0000256" key="2">
    <source>
        <dbReference type="PROSITE-ProRule" id="PRU00169"/>
    </source>
</evidence>
<evidence type="ECO:0000256" key="1">
    <source>
        <dbReference type="ARBA" id="ARBA00022553"/>
    </source>
</evidence>
<dbReference type="Pfam" id="PF00072">
    <property type="entry name" value="Response_reg"/>
    <property type="match status" value="1"/>
</dbReference>
<reference evidence="4 5" key="1">
    <citation type="submission" date="2023-11" db="EMBL/GenBank/DDBJ databases">
        <title>MicrobeMod: A computational toolkit for identifying prokaryotic methylation and restriction-modification with nanopore sequencing.</title>
        <authorList>
            <person name="Crits-Christoph A."/>
            <person name="Kang S.C."/>
            <person name="Lee H."/>
            <person name="Ostrov N."/>
        </authorList>
    </citation>
    <scope>NUCLEOTIDE SEQUENCE [LARGE SCALE GENOMIC DNA]</scope>
    <source>
        <strain evidence="4 5">ATCC 14820</strain>
    </source>
</reference>
<dbReference type="PROSITE" id="PS50110">
    <property type="entry name" value="RESPONSE_REGULATORY"/>
    <property type="match status" value="1"/>
</dbReference>
<gene>
    <name evidence="4" type="ORF">SIL82_02675</name>
</gene>
<dbReference type="InterPro" id="IPR001789">
    <property type="entry name" value="Sig_transdc_resp-reg_receiver"/>
</dbReference>
<dbReference type="RefSeq" id="WP_010405593.1">
    <property type="nucleotide sequence ID" value="NZ_JAWXXV010000001.1"/>
</dbReference>
<organism evidence="4 5">
    <name type="scientific">Sphingomonas echinoides</name>
    <dbReference type="NCBI Taxonomy" id="59803"/>
    <lineage>
        <taxon>Bacteria</taxon>
        <taxon>Pseudomonadati</taxon>
        <taxon>Pseudomonadota</taxon>
        <taxon>Alphaproteobacteria</taxon>
        <taxon>Sphingomonadales</taxon>
        <taxon>Sphingomonadaceae</taxon>
        <taxon>Sphingomonas</taxon>
    </lineage>
</organism>